<keyword evidence="5" id="KW-1133">Transmembrane helix</keyword>
<evidence type="ECO:0000256" key="5">
    <source>
        <dbReference type="SAM" id="Phobius"/>
    </source>
</evidence>
<evidence type="ECO:0000259" key="6">
    <source>
        <dbReference type="PROSITE" id="PS51352"/>
    </source>
</evidence>
<dbReference type="RefSeq" id="WP_145263075.1">
    <property type="nucleotide sequence ID" value="NZ_CP036279.1"/>
</dbReference>
<keyword evidence="3" id="KW-0676">Redox-active center</keyword>
<keyword evidence="5" id="KW-0472">Membrane</keyword>
<keyword evidence="5" id="KW-0812">Transmembrane</keyword>
<dbReference type="Proteomes" id="UP000317093">
    <property type="component" value="Chromosome"/>
</dbReference>
<comment type="subcellular location">
    <subcellularLocation>
        <location evidence="1">Cell envelope</location>
    </subcellularLocation>
</comment>
<feature type="transmembrane region" description="Helical" evidence="5">
    <location>
        <begin position="6"/>
        <end position="31"/>
    </location>
</feature>
<dbReference type="OrthoDB" id="288837at2"/>
<dbReference type="KEGG" id="knv:Pan216_55900"/>
<organism evidence="7 8">
    <name type="scientific">Kolteria novifilia</name>
    <dbReference type="NCBI Taxonomy" id="2527975"/>
    <lineage>
        <taxon>Bacteria</taxon>
        <taxon>Pseudomonadati</taxon>
        <taxon>Planctomycetota</taxon>
        <taxon>Planctomycetia</taxon>
        <taxon>Kolteriales</taxon>
        <taxon>Kolteriaceae</taxon>
        <taxon>Kolteria</taxon>
    </lineage>
</organism>
<evidence type="ECO:0000256" key="1">
    <source>
        <dbReference type="ARBA" id="ARBA00004196"/>
    </source>
</evidence>
<evidence type="ECO:0000256" key="4">
    <source>
        <dbReference type="SAM" id="MobiDB-lite"/>
    </source>
</evidence>
<protein>
    <submittedName>
        <fullName evidence="7">Thiol-disulfide oxidoreductase ResA</fullName>
    </submittedName>
</protein>
<dbReference type="GO" id="GO:0016491">
    <property type="term" value="F:oxidoreductase activity"/>
    <property type="evidence" value="ECO:0007669"/>
    <property type="project" value="InterPro"/>
</dbReference>
<dbReference type="InterPro" id="IPR050553">
    <property type="entry name" value="Thioredoxin_ResA/DsbE_sf"/>
</dbReference>
<dbReference type="Gene3D" id="3.40.30.10">
    <property type="entry name" value="Glutaredoxin"/>
    <property type="match status" value="1"/>
</dbReference>
<feature type="region of interest" description="Disordered" evidence="4">
    <location>
        <begin position="210"/>
        <end position="250"/>
    </location>
</feature>
<keyword evidence="8" id="KW-1185">Reference proteome</keyword>
<dbReference type="PROSITE" id="PS00194">
    <property type="entry name" value="THIOREDOXIN_1"/>
    <property type="match status" value="1"/>
</dbReference>
<reference evidence="7 8" key="1">
    <citation type="submission" date="2019-02" db="EMBL/GenBank/DDBJ databases">
        <title>Deep-cultivation of Planctomycetes and their phenomic and genomic characterization uncovers novel biology.</title>
        <authorList>
            <person name="Wiegand S."/>
            <person name="Jogler M."/>
            <person name="Boedeker C."/>
            <person name="Pinto D."/>
            <person name="Vollmers J."/>
            <person name="Rivas-Marin E."/>
            <person name="Kohn T."/>
            <person name="Peeters S.H."/>
            <person name="Heuer A."/>
            <person name="Rast P."/>
            <person name="Oberbeckmann S."/>
            <person name="Bunk B."/>
            <person name="Jeske O."/>
            <person name="Meyerdierks A."/>
            <person name="Storesund J.E."/>
            <person name="Kallscheuer N."/>
            <person name="Luecker S."/>
            <person name="Lage O.M."/>
            <person name="Pohl T."/>
            <person name="Merkel B.J."/>
            <person name="Hornburger P."/>
            <person name="Mueller R.-W."/>
            <person name="Bruemmer F."/>
            <person name="Labrenz M."/>
            <person name="Spormann A.M."/>
            <person name="Op den Camp H."/>
            <person name="Overmann J."/>
            <person name="Amann R."/>
            <person name="Jetten M.S.M."/>
            <person name="Mascher T."/>
            <person name="Medema M.H."/>
            <person name="Devos D.P."/>
            <person name="Kaster A.-K."/>
            <person name="Ovreas L."/>
            <person name="Rohde M."/>
            <person name="Galperin M.Y."/>
            <person name="Jogler C."/>
        </authorList>
    </citation>
    <scope>NUCLEOTIDE SEQUENCE [LARGE SCALE GENOMIC DNA]</scope>
    <source>
        <strain evidence="7 8">Pan216</strain>
    </source>
</reference>
<sequence>MLNLPLFAALVPLTTTVLIVVVAGIAAVYLWMSPGEGRARNPWPSLLIVAACALFLIINVTGGGGRLPATGEGIPLRENWRLHSLEDESIVDLDSLSDKVVFINMWATWCGPCVAEMPALQRLYNHFRDDDRVIFLFVTQDQDPSQATYFIAENEYTLPVYAPLDLPPPLLTSSGIPATYILGKGLMLRSRQIGSVPWWDHPEVIELIGGLADEQSETATKSPDEQNEAATSSLDEQGKSDEESPTDDPS</sequence>
<dbReference type="SUPFAM" id="SSF52833">
    <property type="entry name" value="Thioredoxin-like"/>
    <property type="match status" value="1"/>
</dbReference>
<proteinExistence type="predicted"/>
<dbReference type="InterPro" id="IPR036249">
    <property type="entry name" value="Thioredoxin-like_sf"/>
</dbReference>
<dbReference type="InterPro" id="IPR013740">
    <property type="entry name" value="Redoxin"/>
</dbReference>
<evidence type="ECO:0000313" key="7">
    <source>
        <dbReference type="EMBL" id="QDU64699.1"/>
    </source>
</evidence>
<evidence type="ECO:0000256" key="2">
    <source>
        <dbReference type="ARBA" id="ARBA00022748"/>
    </source>
</evidence>
<evidence type="ECO:0000256" key="3">
    <source>
        <dbReference type="ARBA" id="ARBA00023284"/>
    </source>
</evidence>
<gene>
    <name evidence="7" type="primary">resA_8</name>
    <name evidence="7" type="ORF">Pan216_55900</name>
</gene>
<dbReference type="GO" id="GO:0030313">
    <property type="term" value="C:cell envelope"/>
    <property type="evidence" value="ECO:0007669"/>
    <property type="project" value="UniProtKB-SubCell"/>
</dbReference>
<dbReference type="CDD" id="cd02966">
    <property type="entry name" value="TlpA_like_family"/>
    <property type="match status" value="1"/>
</dbReference>
<name>A0A518BCL1_9BACT</name>
<dbReference type="InterPro" id="IPR017937">
    <property type="entry name" value="Thioredoxin_CS"/>
</dbReference>
<dbReference type="PANTHER" id="PTHR42852">
    <property type="entry name" value="THIOL:DISULFIDE INTERCHANGE PROTEIN DSBE"/>
    <property type="match status" value="1"/>
</dbReference>
<feature type="transmembrane region" description="Helical" evidence="5">
    <location>
        <begin position="43"/>
        <end position="62"/>
    </location>
</feature>
<dbReference type="GO" id="GO:0017004">
    <property type="term" value="P:cytochrome complex assembly"/>
    <property type="evidence" value="ECO:0007669"/>
    <property type="project" value="UniProtKB-KW"/>
</dbReference>
<dbReference type="AlphaFoldDB" id="A0A518BCL1"/>
<feature type="domain" description="Thioredoxin" evidence="6">
    <location>
        <begin position="56"/>
        <end position="213"/>
    </location>
</feature>
<keyword evidence="2" id="KW-0201">Cytochrome c-type biogenesis</keyword>
<accession>A0A518BCL1</accession>
<dbReference type="Pfam" id="PF08534">
    <property type="entry name" value="Redoxin"/>
    <property type="match status" value="1"/>
</dbReference>
<dbReference type="EMBL" id="CP036279">
    <property type="protein sequence ID" value="QDU64699.1"/>
    <property type="molecule type" value="Genomic_DNA"/>
</dbReference>
<evidence type="ECO:0000313" key="8">
    <source>
        <dbReference type="Proteomes" id="UP000317093"/>
    </source>
</evidence>
<dbReference type="PROSITE" id="PS51352">
    <property type="entry name" value="THIOREDOXIN_2"/>
    <property type="match status" value="1"/>
</dbReference>
<dbReference type="InterPro" id="IPR013766">
    <property type="entry name" value="Thioredoxin_domain"/>
</dbReference>
<dbReference type="PANTHER" id="PTHR42852:SF13">
    <property type="entry name" value="PROTEIN DIPZ"/>
    <property type="match status" value="1"/>
</dbReference>